<dbReference type="FunFam" id="2.10.25.10:FF:000082">
    <property type="entry name" value="Laminin subunit alpha 1"/>
    <property type="match status" value="1"/>
</dbReference>
<dbReference type="PROSITE" id="PS50027">
    <property type="entry name" value="EGF_LAM_2"/>
    <property type="match status" value="12"/>
</dbReference>
<feature type="disulfide bond" evidence="21">
    <location>
        <begin position="431"/>
        <end position="440"/>
    </location>
</feature>
<dbReference type="FunFam" id="2.10.25.10:FF:000242">
    <property type="entry name" value="Laminin subunit alpha 1"/>
    <property type="match status" value="1"/>
</dbReference>
<feature type="domain" description="Laminin EGF-like" evidence="25">
    <location>
        <begin position="1049"/>
        <end position="1108"/>
    </location>
</feature>
<dbReference type="FunFam" id="2.170.300.10:FF:000026">
    <property type="entry name" value="laminin subunit alpha-2 isoform X2"/>
    <property type="match status" value="1"/>
</dbReference>
<dbReference type="GO" id="GO:0007411">
    <property type="term" value="P:axon guidance"/>
    <property type="evidence" value="ECO:0007669"/>
    <property type="project" value="TreeGrafter"/>
</dbReference>
<feature type="domain" description="Laminin EGF-like" evidence="25">
    <location>
        <begin position="957"/>
        <end position="1002"/>
    </location>
</feature>
<feature type="disulfide bond" evidence="21">
    <location>
        <begin position="863"/>
        <end position="880"/>
    </location>
</feature>
<evidence type="ECO:0000256" key="5">
    <source>
        <dbReference type="ARBA" id="ARBA00022729"/>
    </source>
</evidence>
<feature type="disulfide bond" evidence="21">
    <location>
        <begin position="1049"/>
        <end position="1061"/>
    </location>
</feature>
<dbReference type="FunFam" id="2.60.120.200:FF:000052">
    <property type="entry name" value="Laminin subunit alpha 2"/>
    <property type="match status" value="1"/>
</dbReference>
<evidence type="ECO:0000256" key="8">
    <source>
        <dbReference type="ARBA" id="ARBA00022889"/>
    </source>
</evidence>
<comment type="caution">
    <text evidence="28">The sequence shown here is derived from an EMBL/GenBank/DDBJ whole genome shotgun (WGS) entry which is preliminary data.</text>
</comment>
<dbReference type="FunFam" id="2.60.120.200:FF:000063">
    <property type="entry name" value="Laminin subunit alpha 2"/>
    <property type="match status" value="1"/>
</dbReference>
<evidence type="ECO:0000256" key="9">
    <source>
        <dbReference type="ARBA" id="ARBA00023054"/>
    </source>
</evidence>
<feature type="non-terminal residue" evidence="28">
    <location>
        <position position="1"/>
    </location>
</feature>
<feature type="non-terminal residue" evidence="28">
    <location>
        <position position="3125"/>
    </location>
</feature>
<keyword evidence="9 22" id="KW-0175">Coiled coil</keyword>
<dbReference type="GO" id="GO:0007155">
    <property type="term" value="P:cell adhesion"/>
    <property type="evidence" value="ECO:0007669"/>
    <property type="project" value="UniProtKB-KW"/>
</dbReference>
<dbReference type="Pfam" id="PF24973">
    <property type="entry name" value="EGF_LMN_ATRN"/>
    <property type="match status" value="2"/>
</dbReference>
<comment type="subunit">
    <text evidence="13">Laminin is a complex glycoprotein, consisting of three different polypeptide chains (alpha, beta, gamma), which are bound to each other by disulfide bonds into a cross-shaped molecule comprising one long and three short arms with globules at each end. Alpha-2 is a subunit of laminin-2 (laminin-211 or merosin), laminin-4 (laminin-221 or S-merosin) and laminin-12 (laminin-213). Interacts with FBLN1, FBLN2 and NID2.</text>
</comment>
<feature type="domain" description="Laminin EGF-like" evidence="25">
    <location>
        <begin position="1003"/>
        <end position="1048"/>
    </location>
</feature>
<dbReference type="Pfam" id="PF00053">
    <property type="entry name" value="EGF_laminin"/>
    <property type="match status" value="14"/>
</dbReference>
<feature type="disulfide bond" evidence="21">
    <location>
        <begin position="844"/>
        <end position="858"/>
    </location>
</feature>
<dbReference type="Gene3D" id="2.60.120.260">
    <property type="entry name" value="Galactose-binding domain-like"/>
    <property type="match status" value="1"/>
</dbReference>
<dbReference type="FunFam" id="2.10.25.10:FF:000512">
    <property type="entry name" value="Laminin subunit alpha 1"/>
    <property type="match status" value="1"/>
</dbReference>
<dbReference type="FunFam" id="2.60.120.200:FF:000057">
    <property type="entry name" value="Laminin subunit alpha 2"/>
    <property type="match status" value="1"/>
</dbReference>
<dbReference type="GO" id="GO:0030334">
    <property type="term" value="P:regulation of cell migration"/>
    <property type="evidence" value="ECO:0007669"/>
    <property type="project" value="InterPro"/>
</dbReference>
<keyword evidence="4" id="KW-0272">Extracellular matrix</keyword>
<evidence type="ECO:0000313" key="28">
    <source>
        <dbReference type="EMBL" id="NXG60481.1"/>
    </source>
</evidence>
<dbReference type="Pfam" id="PF00054">
    <property type="entry name" value="Laminin_G_1"/>
    <property type="match status" value="4"/>
</dbReference>
<organism evidence="28 29">
    <name type="scientific">Hemiprocne comata</name>
    <dbReference type="NCBI Taxonomy" id="243314"/>
    <lineage>
        <taxon>Eukaryota</taxon>
        <taxon>Metazoa</taxon>
        <taxon>Chordata</taxon>
        <taxon>Craniata</taxon>
        <taxon>Vertebrata</taxon>
        <taxon>Euteleostomi</taxon>
        <taxon>Archelosauria</taxon>
        <taxon>Archosauria</taxon>
        <taxon>Dinosauria</taxon>
        <taxon>Saurischia</taxon>
        <taxon>Theropoda</taxon>
        <taxon>Coelurosauria</taxon>
        <taxon>Aves</taxon>
        <taxon>Neognathae</taxon>
        <taxon>Neoaves</taxon>
        <taxon>Strisores</taxon>
        <taxon>Apodiformes</taxon>
        <taxon>Apodidae</taxon>
        <taxon>Hemiprocninae</taxon>
        <taxon>Hemiprocne</taxon>
    </lineage>
</organism>
<dbReference type="EMBL" id="VWZJ01006798">
    <property type="protein sequence ID" value="NXG60481.1"/>
    <property type="molecule type" value="Genomic_DNA"/>
</dbReference>
<feature type="compositionally biased region" description="Basic and acidic residues" evidence="23">
    <location>
        <begin position="2720"/>
        <end position="2731"/>
    </location>
</feature>
<reference evidence="28 29" key="1">
    <citation type="submission" date="2019-09" db="EMBL/GenBank/DDBJ databases">
        <title>Bird 10,000 Genomes (B10K) Project - Family phase.</title>
        <authorList>
            <person name="Zhang G."/>
        </authorList>
    </citation>
    <scope>NUCLEOTIDE SEQUENCE [LARGE SCALE GENOMIC DNA]</scope>
    <source>
        <strain evidence="28">B10K-DU-001-23</strain>
        <tissue evidence="28">Muscle</tissue>
    </source>
</reference>
<dbReference type="FunFam" id="2.10.25.10:FF:000128">
    <property type="entry name" value="laminin subunit alpha-2 isoform X1"/>
    <property type="match status" value="2"/>
</dbReference>
<feature type="domain" description="Laminin IV type A" evidence="26">
    <location>
        <begin position="1123"/>
        <end position="1357"/>
    </location>
</feature>
<accession>A0A7K9D6P4</accession>
<keyword evidence="3" id="KW-0964">Secreted</keyword>
<keyword evidence="11" id="KW-0325">Glycoprotein</keyword>
<dbReference type="SUPFAM" id="SSF49785">
    <property type="entry name" value="Galactose-binding domain-like"/>
    <property type="match status" value="1"/>
</dbReference>
<feature type="disulfide bond" evidence="21">
    <location>
        <begin position="1079"/>
        <end position="1088"/>
    </location>
</feature>
<feature type="disulfide bond" evidence="21">
    <location>
        <begin position="1005"/>
        <end position="1022"/>
    </location>
</feature>
<dbReference type="InterPro" id="IPR000742">
    <property type="entry name" value="EGF"/>
</dbReference>
<feature type="domain" description="Laminin EGF-like" evidence="25">
    <location>
        <begin position="700"/>
        <end position="749"/>
    </location>
</feature>
<comment type="function">
    <text evidence="1">Binding to cells via a high affinity receptor, laminin is thought to mediate the attachment, migration and organization of cells into tissues during embryonic development by interacting with other extracellular matrix components.</text>
</comment>
<feature type="disulfide bond" evidence="21">
    <location>
        <begin position="832"/>
        <end position="841"/>
    </location>
</feature>
<feature type="domain" description="Laminin EGF-like" evidence="25">
    <location>
        <begin position="750"/>
        <end position="807"/>
    </location>
</feature>
<dbReference type="InterPro" id="IPR001791">
    <property type="entry name" value="Laminin_G"/>
</dbReference>
<dbReference type="GO" id="GO:0005102">
    <property type="term" value="F:signaling receptor binding"/>
    <property type="evidence" value="ECO:0007669"/>
    <property type="project" value="InterPro"/>
</dbReference>
<evidence type="ECO:0000259" key="27">
    <source>
        <dbReference type="PROSITE" id="PS51117"/>
    </source>
</evidence>
<feature type="domain" description="Laminin G" evidence="24">
    <location>
        <begin position="2121"/>
        <end position="2303"/>
    </location>
</feature>
<evidence type="ECO:0000259" key="26">
    <source>
        <dbReference type="PROSITE" id="PS51115"/>
    </source>
</evidence>
<dbReference type="Pfam" id="PF06008">
    <property type="entry name" value="Laminin_I"/>
    <property type="match status" value="1"/>
</dbReference>
<feature type="disulfide bond" evidence="21">
    <location>
        <begin position="1505"/>
        <end position="1517"/>
    </location>
</feature>
<dbReference type="FunFam" id="2.10.25.10:FF:000074">
    <property type="entry name" value="Laminin subunit alpha"/>
    <property type="match status" value="1"/>
</dbReference>
<dbReference type="GO" id="GO:0005576">
    <property type="term" value="C:extracellular region"/>
    <property type="evidence" value="ECO:0007669"/>
    <property type="project" value="UniProtKB-ARBA"/>
</dbReference>
<dbReference type="SMART" id="SM00281">
    <property type="entry name" value="LamB"/>
    <property type="match status" value="2"/>
</dbReference>
<keyword evidence="5" id="KW-0732">Signal</keyword>
<evidence type="ECO:0000256" key="17">
    <source>
        <dbReference type="ARBA" id="ARBA00081478"/>
    </source>
</evidence>
<dbReference type="FunFam" id="2.10.25.10:FF:000069">
    <property type="entry name" value="Laminin subunit alpha 1"/>
    <property type="match status" value="1"/>
</dbReference>
<dbReference type="InterPro" id="IPR056863">
    <property type="entry name" value="LMN_ATRN_NET-like_EGF"/>
</dbReference>
<dbReference type="GO" id="GO:0009887">
    <property type="term" value="P:animal organ morphogenesis"/>
    <property type="evidence" value="ECO:0007669"/>
    <property type="project" value="TreeGrafter"/>
</dbReference>
<evidence type="ECO:0000256" key="1">
    <source>
        <dbReference type="ARBA" id="ARBA00002418"/>
    </source>
</evidence>
<dbReference type="GO" id="GO:0030155">
    <property type="term" value="P:regulation of cell adhesion"/>
    <property type="evidence" value="ECO:0007669"/>
    <property type="project" value="InterPro"/>
</dbReference>
<dbReference type="InterPro" id="IPR010307">
    <property type="entry name" value="Laminin_dom_II"/>
</dbReference>
<dbReference type="PROSITE" id="PS51117">
    <property type="entry name" value="LAMININ_NTER"/>
    <property type="match status" value="1"/>
</dbReference>
<feature type="coiled-coil region" evidence="22">
    <location>
        <begin position="1660"/>
        <end position="1781"/>
    </location>
</feature>
<feature type="disulfide bond" evidence="21">
    <location>
        <begin position="1417"/>
        <end position="1426"/>
    </location>
</feature>
<dbReference type="Pfam" id="PF02210">
    <property type="entry name" value="Laminin_G_2"/>
    <property type="match status" value="1"/>
</dbReference>
<gene>
    <name evidence="28" type="primary">Lama2</name>
    <name evidence="28" type="ORF">HEMCOM_R12403</name>
</gene>
<keyword evidence="8" id="KW-0130">Cell adhesion</keyword>
<feature type="domain" description="Laminin EGF-like" evidence="25">
    <location>
        <begin position="861"/>
        <end position="909"/>
    </location>
</feature>
<dbReference type="PANTHER" id="PTHR10574:SF291">
    <property type="entry name" value="LAMININ SUBUNIT ALPHA-2"/>
    <property type="match status" value="1"/>
</dbReference>
<feature type="domain" description="Laminin G" evidence="24">
    <location>
        <begin position="2942"/>
        <end position="3122"/>
    </location>
</feature>
<feature type="disulfide bond" evidence="21">
    <location>
        <begin position="719"/>
        <end position="728"/>
    </location>
</feature>
<feature type="disulfide bond" evidence="21">
    <location>
        <begin position="910"/>
        <end position="922"/>
    </location>
</feature>
<dbReference type="SUPFAM" id="SSF57196">
    <property type="entry name" value="EGF/Laminin"/>
    <property type="match status" value="13"/>
</dbReference>
<dbReference type="SMART" id="SM00282">
    <property type="entry name" value="LamG"/>
    <property type="match status" value="5"/>
</dbReference>
<dbReference type="FunFam" id="2.10.25.10:FF:000315">
    <property type="entry name" value="Laminin subunit alpha 2"/>
    <property type="match status" value="1"/>
</dbReference>
<evidence type="ECO:0000256" key="22">
    <source>
        <dbReference type="SAM" id="Coils"/>
    </source>
</evidence>
<dbReference type="Pfam" id="PF00055">
    <property type="entry name" value="Laminin_N"/>
    <property type="match status" value="1"/>
</dbReference>
<feature type="domain" description="Laminin EGF-like" evidence="25">
    <location>
        <begin position="357"/>
        <end position="411"/>
    </location>
</feature>
<feature type="disulfide bond" evidence="21">
    <location>
        <begin position="861"/>
        <end position="873"/>
    </location>
</feature>
<dbReference type="OrthoDB" id="10011303at2759"/>
<feature type="disulfide bond" evidence="21">
    <location>
        <begin position="1024"/>
        <end position="1033"/>
    </location>
</feature>
<dbReference type="SMART" id="SM00181">
    <property type="entry name" value="EGF"/>
    <property type="match status" value="10"/>
</dbReference>
<dbReference type="InterPro" id="IPR008979">
    <property type="entry name" value="Galactose-bd-like_sf"/>
</dbReference>
<dbReference type="InterPro" id="IPR008211">
    <property type="entry name" value="Laminin_N"/>
</dbReference>
<dbReference type="Pfam" id="PF06009">
    <property type="entry name" value="Laminin_II"/>
    <property type="match status" value="1"/>
</dbReference>
<dbReference type="InterPro" id="IPR050440">
    <property type="entry name" value="Laminin/Netrin_ECM"/>
</dbReference>
<dbReference type="GO" id="GO:0005201">
    <property type="term" value="F:extracellular matrix structural constituent"/>
    <property type="evidence" value="ECO:0007669"/>
    <property type="project" value="TreeGrafter"/>
</dbReference>
<dbReference type="InterPro" id="IPR002049">
    <property type="entry name" value="LE_dom"/>
</dbReference>
<dbReference type="CDD" id="cd00110">
    <property type="entry name" value="LamG"/>
    <property type="match status" value="5"/>
</dbReference>
<evidence type="ECO:0000256" key="12">
    <source>
        <dbReference type="ARBA" id="ARBA00023292"/>
    </source>
</evidence>
<dbReference type="InterPro" id="IPR013320">
    <property type="entry name" value="ConA-like_dom_sf"/>
</dbReference>
<evidence type="ECO:0000256" key="13">
    <source>
        <dbReference type="ARBA" id="ARBA00064740"/>
    </source>
</evidence>
<feature type="disulfide bond" evidence="21">
    <location>
        <begin position="930"/>
        <end position="939"/>
    </location>
</feature>
<dbReference type="Proteomes" id="UP000518305">
    <property type="component" value="Unassembled WGS sequence"/>
</dbReference>
<keyword evidence="7" id="KW-0084">Basement membrane</keyword>
<evidence type="ECO:0000256" key="16">
    <source>
        <dbReference type="ARBA" id="ARBA00079076"/>
    </source>
</evidence>
<feature type="disulfide bond" evidence="21">
    <location>
        <begin position="1003"/>
        <end position="1015"/>
    </location>
</feature>
<feature type="disulfide bond" evidence="21">
    <location>
        <begin position="778"/>
        <end position="787"/>
    </location>
</feature>
<evidence type="ECO:0000256" key="14">
    <source>
        <dbReference type="ARBA" id="ARBA00072595"/>
    </source>
</evidence>
<dbReference type="Pfam" id="PF00052">
    <property type="entry name" value="Laminin_B"/>
    <property type="match status" value="3"/>
</dbReference>
<dbReference type="InterPro" id="IPR009254">
    <property type="entry name" value="Laminin_aI"/>
</dbReference>
<dbReference type="FunFam" id="2.10.25.10:FF:000106">
    <property type="entry name" value="Heparan sulfate proteoglycan 2"/>
    <property type="match status" value="2"/>
</dbReference>
<feature type="disulfide bond" evidence="21">
    <location>
        <begin position="1507"/>
        <end position="1524"/>
    </location>
</feature>
<dbReference type="FunFam" id="2.10.25.10:FF:000094">
    <property type="entry name" value="Laminin subunit alpha-2"/>
    <property type="match status" value="1"/>
</dbReference>
<evidence type="ECO:0000256" key="2">
    <source>
        <dbReference type="ARBA" id="ARBA00004302"/>
    </source>
</evidence>
<comment type="subcellular location">
    <subcellularLocation>
        <location evidence="2">Secreted</location>
        <location evidence="2">Extracellular space</location>
        <location evidence="2">Extracellular matrix</location>
        <location evidence="2">Basement membrane</location>
    </subcellularLocation>
</comment>
<feature type="coiled-coil region" evidence="22">
    <location>
        <begin position="1959"/>
        <end position="2116"/>
    </location>
</feature>
<evidence type="ECO:0000256" key="4">
    <source>
        <dbReference type="ARBA" id="ARBA00022530"/>
    </source>
</evidence>
<keyword evidence="10 21" id="KW-1015">Disulfide bond</keyword>
<evidence type="ECO:0000259" key="25">
    <source>
        <dbReference type="PROSITE" id="PS50027"/>
    </source>
</evidence>
<feature type="disulfide bond" evidence="21">
    <location>
        <begin position="1526"/>
        <end position="1535"/>
    </location>
</feature>
<dbReference type="FunFam" id="2.60.120.260:FF:000017">
    <property type="entry name" value="Laminin subunit alpha 2"/>
    <property type="match status" value="1"/>
</dbReference>
<feature type="disulfide bond" evidence="21">
    <location>
        <begin position="357"/>
        <end position="369"/>
    </location>
</feature>
<dbReference type="GO" id="GO:0005604">
    <property type="term" value="C:basement membrane"/>
    <property type="evidence" value="ECO:0007669"/>
    <property type="project" value="UniProtKB-SubCell"/>
</dbReference>
<dbReference type="GO" id="GO:0045995">
    <property type="term" value="P:regulation of embryonic development"/>
    <property type="evidence" value="ECO:0007669"/>
    <property type="project" value="InterPro"/>
</dbReference>
<evidence type="ECO:0000259" key="24">
    <source>
        <dbReference type="PROSITE" id="PS50025"/>
    </source>
</evidence>
<evidence type="ECO:0000256" key="23">
    <source>
        <dbReference type="SAM" id="MobiDB-lite"/>
    </source>
</evidence>
<dbReference type="GO" id="GO:0009888">
    <property type="term" value="P:tissue development"/>
    <property type="evidence" value="ECO:0007669"/>
    <property type="project" value="TreeGrafter"/>
</dbReference>
<feature type="disulfide bond" evidence="21">
    <location>
        <begin position="882"/>
        <end position="891"/>
    </location>
</feature>
<keyword evidence="6" id="KW-0677">Repeat</keyword>
<feature type="compositionally biased region" description="Pro residues" evidence="23">
    <location>
        <begin position="2732"/>
        <end position="2744"/>
    </location>
</feature>
<evidence type="ECO:0000256" key="19">
    <source>
        <dbReference type="ARBA" id="ARBA00083678"/>
    </source>
</evidence>
<feature type="disulfide bond" evidence="21">
    <location>
        <begin position="387"/>
        <end position="396"/>
    </location>
</feature>
<name>A0A7K9D6P4_9AVES</name>
<protein>
    <recommendedName>
        <fullName evidence="14">Laminin subunit alpha-2</fullName>
    </recommendedName>
    <alternativeName>
        <fullName evidence="16">Laminin M chain</fullName>
    </alternativeName>
    <alternativeName>
        <fullName evidence="17">Laminin-12 subunit alpha</fullName>
    </alternativeName>
    <alternativeName>
        <fullName evidence="18">Laminin-2 subunit alpha</fullName>
    </alternativeName>
    <alternativeName>
        <fullName evidence="19">Laminin-4 subunit alpha</fullName>
    </alternativeName>
    <alternativeName>
        <fullName evidence="15">Merosin heavy chain</fullName>
    </alternativeName>
</protein>
<dbReference type="SMART" id="SM00136">
    <property type="entry name" value="LamNT"/>
    <property type="match status" value="1"/>
</dbReference>
<evidence type="ECO:0000256" key="10">
    <source>
        <dbReference type="ARBA" id="ARBA00023157"/>
    </source>
</evidence>
<feature type="domain" description="Laminin G" evidence="24">
    <location>
        <begin position="2313"/>
        <end position="2492"/>
    </location>
</feature>
<feature type="domain" description="Laminin EGF-like" evidence="25">
    <location>
        <begin position="1505"/>
        <end position="1551"/>
    </location>
</feature>
<dbReference type="PANTHER" id="PTHR10574">
    <property type="entry name" value="NETRIN/LAMININ-RELATED"/>
    <property type="match status" value="1"/>
</dbReference>
<dbReference type="FunFam" id="2.60.120.200:FF:000065">
    <property type="entry name" value="Laminin subunit alpha 2"/>
    <property type="match status" value="1"/>
</dbReference>
<comment type="caution">
    <text evidence="21">Lacks conserved residue(s) required for the propagation of feature annotation.</text>
</comment>
<dbReference type="PROSITE" id="PS51115">
    <property type="entry name" value="LAMININ_IVA"/>
    <property type="match status" value="2"/>
</dbReference>
<evidence type="ECO:0000256" key="6">
    <source>
        <dbReference type="ARBA" id="ARBA00022737"/>
    </source>
</evidence>
<dbReference type="FunFam" id="2.10.25.10:FF:000051">
    <property type="entry name" value="Laminin subunit alpha 4"/>
    <property type="match status" value="1"/>
</dbReference>
<dbReference type="Gene3D" id="2.60.120.200">
    <property type="match status" value="5"/>
</dbReference>
<keyword evidence="29" id="KW-1185">Reference proteome</keyword>
<evidence type="ECO:0000256" key="3">
    <source>
        <dbReference type="ARBA" id="ARBA00022525"/>
    </source>
</evidence>
<proteinExistence type="predicted"/>
<evidence type="ECO:0000256" key="11">
    <source>
        <dbReference type="ARBA" id="ARBA00023180"/>
    </source>
</evidence>
<feature type="disulfide bond" evidence="21">
    <location>
        <begin position="975"/>
        <end position="984"/>
    </location>
</feature>
<feature type="region of interest" description="Disordered" evidence="23">
    <location>
        <begin position="2692"/>
        <end position="2755"/>
    </location>
</feature>
<evidence type="ECO:0000256" key="20">
    <source>
        <dbReference type="PROSITE-ProRule" id="PRU00122"/>
    </source>
</evidence>
<evidence type="ECO:0000256" key="21">
    <source>
        <dbReference type="PROSITE-ProRule" id="PRU00460"/>
    </source>
</evidence>
<feature type="domain" description="Laminin N-terminal" evidence="27">
    <location>
        <begin position="1"/>
        <end position="319"/>
    </location>
</feature>
<feature type="domain" description="Laminin G" evidence="24">
    <location>
        <begin position="2766"/>
        <end position="2937"/>
    </location>
</feature>
<feature type="domain" description="Laminin EGF-like" evidence="25">
    <location>
        <begin position="910"/>
        <end position="956"/>
    </location>
</feature>
<dbReference type="SMART" id="SM00180">
    <property type="entry name" value="EGF_Lam"/>
    <property type="match status" value="16"/>
</dbReference>
<evidence type="ECO:0000256" key="15">
    <source>
        <dbReference type="ARBA" id="ARBA00076878"/>
    </source>
</evidence>
<feature type="domain" description="Laminin EGF-like" evidence="25">
    <location>
        <begin position="412"/>
        <end position="460"/>
    </location>
</feature>
<keyword evidence="12 21" id="KW-0424">Laminin EGF-like domain</keyword>
<feature type="domain" description="Laminin G" evidence="24">
    <location>
        <begin position="2497"/>
        <end position="2695"/>
    </location>
</feature>
<dbReference type="CDD" id="cd00055">
    <property type="entry name" value="EGF_Lam"/>
    <property type="match status" value="15"/>
</dbReference>
<dbReference type="PROSITE" id="PS01248">
    <property type="entry name" value="EGF_LAM_1"/>
    <property type="match status" value="4"/>
</dbReference>
<dbReference type="InterPro" id="IPR000034">
    <property type="entry name" value="Laminin_IV"/>
</dbReference>
<feature type="disulfide bond" evidence="20">
    <location>
        <begin position="2668"/>
        <end position="2695"/>
    </location>
</feature>
<dbReference type="Gene3D" id="2.10.25.10">
    <property type="entry name" value="Laminin"/>
    <property type="match status" value="15"/>
</dbReference>
<feature type="domain" description="Laminin IV type A" evidence="26">
    <location>
        <begin position="481"/>
        <end position="666"/>
    </location>
</feature>
<sequence length="3125" mass="344228">GLFPAVLNLATNALITTNATCGEKGREMYCKLVEHVPGQPARNPQCRICDQRSRVPHQRHPITNAIDGKNTWWQSPSIQNGIEYHYVTITLDLQQIFQIAYVIVKAANSPRPGNWILERSLDGVDYHPWQYYAITDSECLTRYNIHPRPGTPSYIKDDEVICTSYYSKIHPLENGEIHTSLINGRPSADDPSRVLLEFTSARFIRLRFQRIRTLNADLMMFAHKDPAEIDPIVTRRVSSGKTVEMDKSVCQCEHNTCGETCDQCCPGFHQKPWHAGTFLVKHECEPCNCHGKTEECYYDQNVADRNQSLNVHGEYIGGGVCVNCTSHTGGINCETCIDGYFRPKGVLPDSPDPCQPCSCDPNGSLHDTCVKDEKHTEGDMLPGFCHCKTGYAGESCDRCALGYKGYPECLPCNCSVTGSVNVDPCVGPCICKEHVEGENCDRCKPGFFNLQQNNPKGCEECFCSGKTSVCTHSHLTYRSIEDMNGWYLTSLQGHIRVTPKQKRFDGQQQFSISNVAARKVLPETYYWSAPSSYLGNKVTAAGGHLKFTVSYDFTEEEETVQLMVQSDVIIEGGDMRISTPKEGIHLQPSEEHTEEIVLKPESFSVHGTDVPVSRREFMTILANVKRILVRATYSYGMNAIYRVRSVSIEAADHASPGRKVASAVELCDCPPGYDGTSCESCWPRHRRVNGTIFGGVCAPCTCFGHAESCDDITGECLDCKHNTGGSYCDRCLPGFYGDPTKGTAEDCQLCACPLNIPSNNFSPMCHFDRSRGLICDECPAGYVGPRCERCAEGYFGQPLIPGGSCQPCQCNNNLDYSVPGSCDSLSGACLICKPGTTGQYCERCADGYFGDALDARNCQPCHCHINGSFSEICDSRTGQCECKANVLGRRCDVCQPGTFGLQSARGCVPCNCNSFGSKSFDCDGDGQCYCQPGVTGKKCDRCAHGFYNFEEGGCTPCDCSRFGNNCDPVSGRCICPPNTVGEMCDKCAPNYWGHDIVSGCKPCDCSLIGALSSQCDLNTGCCFCRPEFSGDKCTECRLGYWNYPQCVACQCFLAGTDPQSCDAELGKCSCTDHTGQCSCKVNVEGIHCDRCKPGAFGLSARNPLGCSSCYCFGLTTQCSEARGLVRMWVTLKPEQMILPLVDEKLQRSTLSGIAFQPPEIVANIELVMQDLRSEPVYWRLPEQFEGRKLTTYGGKLKYAIYFEAREETGFTTYYPQVIIKGGPPTHPRILVRHMAAPLIGQLTRHEIEMTEHEWEYYGDDQRARNTVPWEYYRDDPGVNRTVSQADFTWKHYGDDPRPSRAVSREEFLNVLYDVHYILIKATHGNIMRQSRISEISMEVAEGGTVSGMTPQAHLIEKCDCPLGYSGLSCESCSPGFYRLPSSPAGRTSAQPLGACVLCQCHGHSTMCDPETSICQNCQHNTAGHHCERCALGFYGTVQGSPDDCQPCACPLSISSNNFSPSCVAEGPSDYRCTACPPGYEGQYCERCSSGYTGNPQSPGGSCQECECDRYGSLPVPCDPVTGQCTCKPGFTGWKCAGCEHRHARDGMKCISCDDECTGLLLNDLNQLNQMILSVNLSGPLPGPYKMLHGFENRTQELKHLLSPQRAPERLLQIAQENLDTLVIEMDELLTRTTKVTADGEQTRQDAERTNDRAKSLRQFIKGILQAAEAANEDARKLNETLRSQDDTLEKSLPELQSEADRMITEMRRREMNMQERIAQDELKNAEDLLDKVKKLFGEPSEKNEDLKNEVQDKLASYHTKVDDARALLREATNKIREADRLSAVNQKNITMIEKKKQAVEDGRQAVEKSLQEGNDVLNEASKLANEISLAVGYVDGVAGKLQPMSDQLKDKIDDLSQDIRDRMLPEKVLQAESHAAQLNESSAILDGILAEAKNLSFNATLAFNAYTNIKDYTDEAEKVAKEAKALANEAMQATSGPQGSLKDAAKSSLQKSFRVLNEAKMLENDVKEKGDNLDSMQNRMKDADEKNSILLRALNETFGKLLAIPNDTAIKVQAAKDKARQANDTANDVLAQIKDLNQNLLGLRNNYSKLVGDVAKTNAVVKDPVKNIADADSSIKTLEKEADRLLDKIKPIKEFQDNLGKNISQIKELINQARKQANSIKVSVSSGGNCIRTYRPEIKKGTYNTIIVNVKTAVADNLLFYLGSAKFTDFLAIEMRKGKVNFLWDVGSGVGRVEYPDLTIDDGFWYRIEASTGKNGTISVRALDGPKASIVPATFSSVSPPGYTILDVDANAMLFVGGLTGKIKKSDAVRVTTFTGCMGETFLDSKPIGLWNFRDIEGDCKGCAVSPQVADGEGTVQFDGESYAVVSRPIRWNPNISTVMFKFRTFSSNALLMYLATDDLKDFMSVELSGGRIKVSYDLGSGTASVISNQNHNDGKWKAFTLSRIQKQANISIIDIDTNEEETIATTSTGSHFGLNLKGHEKIYFGGLPTLRNLRPEVILKKYTGCLKEIEISRTPYNILSSPDFVGLTKGCTLENIYTISFPKPGFVELQPVSFDVGTEINLSFSTKNESGIILFGTSGTVVPPRRKRRYTGGKAAPLRRKRRQTGQAYYAVFLNRGRLEVHISTGIRDPHRITIRPEAGEFHDGRPHSIRIERAKGMFAVQVDEDKGQTQRLPTDQPTSVKKLFVGGTPSQFQTAPLRNIPPFEGCIWNLVINAIPMDFAQPVSFENADIGQCPSLEPEVRPPEDEDKPIHSTVLIHPEPDTNGEKEGPRTPPAFPPPPPPSLSSTPVSDSCAADTEPAILEGGKQFGLSRNSHIAVAFDDTKVKNRLTIEFEVRTTADSGLLFYMARINHADFATVQIKNGLPYFSYDLGSGDTNTMISNKINDGQWHKIKVTRTKQEGNLTVDDVSNRTVSPKKADILDVVGMLYVGGLPINYTTRRIGPVTYSINGCIRNFKMTESPVDLDNPTSSFNVGKCFVTAQEGTYFDGTGFAKTVGAYKVGTDLLVEFEFRTTRMNGVLLGVSSQRMDGLGIELVDGKVMFHVDNGAGRFSAIYEPDAPGSLCDGQWHKVLANKIKHRLELTVDDRQVDGNSPNRASTSADTNDPVFVGGYPDGVTQFGLTTNTRFKGCIRFLKLTKGTAKPQEITFSKALELKGVQPLSCPAN</sequence>
<evidence type="ECO:0000256" key="18">
    <source>
        <dbReference type="ARBA" id="ARBA00082217"/>
    </source>
</evidence>
<dbReference type="FunFam" id="2.10.25.10:FF:000189">
    <property type="entry name" value="Laminin subunit alpha 2"/>
    <property type="match status" value="1"/>
</dbReference>
<dbReference type="SUPFAM" id="SSF49899">
    <property type="entry name" value="Concanavalin A-like lectins/glucanases"/>
    <property type="match status" value="5"/>
</dbReference>
<feature type="domain" description="Laminin EGF-like" evidence="25">
    <location>
        <begin position="808"/>
        <end position="860"/>
    </location>
</feature>
<dbReference type="PRINTS" id="PR00011">
    <property type="entry name" value="EGFLAMININ"/>
</dbReference>
<evidence type="ECO:0000313" key="29">
    <source>
        <dbReference type="Proteomes" id="UP000518305"/>
    </source>
</evidence>
<feature type="domain" description="Laminin EGF-like" evidence="25">
    <location>
        <begin position="1398"/>
        <end position="1446"/>
    </location>
</feature>
<dbReference type="PROSITE" id="PS50025">
    <property type="entry name" value="LAM_G_DOMAIN"/>
    <property type="match status" value="5"/>
</dbReference>
<dbReference type="FunFam" id="2.170.300.10:FF:000008">
    <property type="entry name" value="Laminin subunit alpha 2"/>
    <property type="match status" value="1"/>
</dbReference>
<evidence type="ECO:0000256" key="7">
    <source>
        <dbReference type="ARBA" id="ARBA00022869"/>
    </source>
</evidence>
<dbReference type="FunFam" id="2.10.25.10:FF:000250">
    <property type="entry name" value="Laminin subunit alpha 2"/>
    <property type="match status" value="1"/>
</dbReference>